<dbReference type="InterPro" id="IPR001034">
    <property type="entry name" value="DeoR_HTH"/>
</dbReference>
<feature type="domain" description="HTH deoR-type" evidence="3">
    <location>
        <begin position="260"/>
        <end position="313"/>
    </location>
</feature>
<evidence type="ECO:0000313" key="5">
    <source>
        <dbReference type="Proteomes" id="UP000230108"/>
    </source>
</evidence>
<sequence>MIRLSLNMQSFSYTKTSMLIKSLTKIDHLRQRILLAPISPADELKLQWESLLSRIHFTLALQGILVSQENISMSLSSPGSQTPHPHASLMEGYKRVFDFLYHNWLVNKNVISPDDLQQFYKTYCGGSFTCNKEELAANLTYVQINPEHPVIQASLAQLFILTNIPLSQKSEQFSHLVFYMFLYKNGYDVRRLPVYEEYYYANLISYKNMLTRLGGLANVTPWLEYSAIAVISSLEKTLLAFSQQNTKDPQKETIFDLGERQKLIMNLLVQPGIKLTNKMVQRSFDVSQITASRDLAKLVHAGLIVSRGKGRSTYYTKI</sequence>
<evidence type="ECO:0000256" key="2">
    <source>
        <dbReference type="ARBA" id="ARBA00023163"/>
    </source>
</evidence>
<dbReference type="InterPro" id="IPR011991">
    <property type="entry name" value="ArsR-like_HTH"/>
</dbReference>
<dbReference type="InterPro" id="IPR036388">
    <property type="entry name" value="WH-like_DNA-bd_sf"/>
</dbReference>
<proteinExistence type="predicted"/>
<reference evidence="5" key="1">
    <citation type="submission" date="2017-09" db="EMBL/GenBank/DDBJ databases">
        <title>Depth-based differentiation of microbial function through sediment-hosted aquifers and enrichment of novel symbionts in the deep terrestrial subsurface.</title>
        <authorList>
            <person name="Probst A.J."/>
            <person name="Ladd B."/>
            <person name="Jarett J.K."/>
            <person name="Geller-Mcgrath D.E."/>
            <person name="Sieber C.M.K."/>
            <person name="Emerson J.B."/>
            <person name="Anantharaman K."/>
            <person name="Thomas B.C."/>
            <person name="Malmstrom R."/>
            <person name="Stieglmeier M."/>
            <person name="Klingl A."/>
            <person name="Woyke T."/>
            <person name="Ryan C.M."/>
            <person name="Banfield J.F."/>
        </authorList>
    </citation>
    <scope>NUCLEOTIDE SEQUENCE [LARGE SCALE GENOMIC DNA]</scope>
</reference>
<gene>
    <name evidence="4" type="ORF">COY90_04760</name>
</gene>
<dbReference type="CDD" id="cd00090">
    <property type="entry name" value="HTH_ARSR"/>
    <property type="match status" value="1"/>
</dbReference>
<dbReference type="Proteomes" id="UP000230108">
    <property type="component" value="Unassembled WGS sequence"/>
</dbReference>
<name>A0A2M7QBS2_9BACT</name>
<evidence type="ECO:0000256" key="1">
    <source>
        <dbReference type="ARBA" id="ARBA00023015"/>
    </source>
</evidence>
<dbReference type="InterPro" id="IPR036390">
    <property type="entry name" value="WH_DNA-bd_sf"/>
</dbReference>
<comment type="caution">
    <text evidence="4">The sequence shown here is derived from an EMBL/GenBank/DDBJ whole genome shotgun (WGS) entry which is preliminary data.</text>
</comment>
<dbReference type="AlphaFoldDB" id="A0A2M7QBS2"/>
<dbReference type="EMBL" id="PFLF01000101">
    <property type="protein sequence ID" value="PIY68661.1"/>
    <property type="molecule type" value="Genomic_DNA"/>
</dbReference>
<dbReference type="SUPFAM" id="SSF46785">
    <property type="entry name" value="Winged helix' DNA-binding domain"/>
    <property type="match status" value="1"/>
</dbReference>
<evidence type="ECO:0000259" key="3">
    <source>
        <dbReference type="Pfam" id="PF08220"/>
    </source>
</evidence>
<keyword evidence="2" id="KW-0804">Transcription</keyword>
<keyword evidence="1" id="KW-0805">Transcription regulation</keyword>
<organism evidence="4 5">
    <name type="scientific">Candidatus Roizmanbacteria bacterium CG_4_10_14_0_8_um_filter_39_9</name>
    <dbReference type="NCBI Taxonomy" id="1974829"/>
    <lineage>
        <taxon>Bacteria</taxon>
        <taxon>Candidatus Roizmaniibacteriota</taxon>
    </lineage>
</organism>
<evidence type="ECO:0000313" key="4">
    <source>
        <dbReference type="EMBL" id="PIY68661.1"/>
    </source>
</evidence>
<protein>
    <recommendedName>
        <fullName evidence="3">HTH deoR-type domain-containing protein</fullName>
    </recommendedName>
</protein>
<dbReference type="Pfam" id="PF08220">
    <property type="entry name" value="HTH_DeoR"/>
    <property type="match status" value="1"/>
</dbReference>
<dbReference type="GO" id="GO:0003700">
    <property type="term" value="F:DNA-binding transcription factor activity"/>
    <property type="evidence" value="ECO:0007669"/>
    <property type="project" value="InterPro"/>
</dbReference>
<accession>A0A2M7QBS2</accession>
<dbReference type="Gene3D" id="1.10.10.10">
    <property type="entry name" value="Winged helix-like DNA-binding domain superfamily/Winged helix DNA-binding domain"/>
    <property type="match status" value="1"/>
</dbReference>